<sequence>MRHEHAARCRVVWNRSGPLYPPQSFSGDDEIPTITTDHASLSLYLYPSISLPDAADVVLRRQGSRSSNELVCSLAAKSKTPERRLTFQGRTPVFTRPFGLRYAARAAA</sequence>
<accession>H1VJF9</accession>
<gene>
    <name evidence="1" type="ORF">CH063_10947</name>
</gene>
<dbReference type="EMBL" id="CACQ02004031">
    <property type="protein sequence ID" value="CCF40362.1"/>
    <property type="molecule type" value="Genomic_DNA"/>
</dbReference>
<dbReference type="Proteomes" id="UP000007174">
    <property type="component" value="Unassembled WGS sequence"/>
</dbReference>
<organism evidence="1 2">
    <name type="scientific">Colletotrichum higginsianum (strain IMI 349063)</name>
    <name type="common">Crucifer anthracnose fungus</name>
    <dbReference type="NCBI Taxonomy" id="759273"/>
    <lineage>
        <taxon>Eukaryota</taxon>
        <taxon>Fungi</taxon>
        <taxon>Dikarya</taxon>
        <taxon>Ascomycota</taxon>
        <taxon>Pezizomycotina</taxon>
        <taxon>Sordariomycetes</taxon>
        <taxon>Hypocreomycetidae</taxon>
        <taxon>Glomerellales</taxon>
        <taxon>Glomerellaceae</taxon>
        <taxon>Colletotrichum</taxon>
        <taxon>Colletotrichum destructivum species complex</taxon>
    </lineage>
</organism>
<protein>
    <submittedName>
        <fullName evidence="1">Uncharacterized protein</fullName>
    </submittedName>
</protein>
<reference evidence="2" key="1">
    <citation type="journal article" date="2012" name="Nat. Genet.">
        <title>Lifestyle transitions in plant pathogenic Colletotrichum fungi deciphered by genome and transcriptome analyses.</title>
        <authorList>
            <person name="O'Connell R.J."/>
            <person name="Thon M.R."/>
            <person name="Hacquard S."/>
            <person name="Amyotte S.G."/>
            <person name="Kleemann J."/>
            <person name="Torres M.F."/>
            <person name="Damm U."/>
            <person name="Buiate E.A."/>
            <person name="Epstein L."/>
            <person name="Alkan N."/>
            <person name="Altmueller J."/>
            <person name="Alvarado-Balderrama L."/>
            <person name="Bauser C.A."/>
            <person name="Becker C."/>
            <person name="Birren B.W."/>
            <person name="Chen Z."/>
            <person name="Choi J."/>
            <person name="Crouch J.A."/>
            <person name="Duvick J.P."/>
            <person name="Farman M.A."/>
            <person name="Gan P."/>
            <person name="Heiman D."/>
            <person name="Henrissat B."/>
            <person name="Howard R.J."/>
            <person name="Kabbage M."/>
            <person name="Koch C."/>
            <person name="Kracher B."/>
            <person name="Kubo Y."/>
            <person name="Law A.D."/>
            <person name="Lebrun M.-H."/>
            <person name="Lee Y.-H."/>
            <person name="Miyara I."/>
            <person name="Moore N."/>
            <person name="Neumann U."/>
            <person name="Nordstroem K."/>
            <person name="Panaccione D.G."/>
            <person name="Panstruga R."/>
            <person name="Place M."/>
            <person name="Proctor R.H."/>
            <person name="Prusky D."/>
            <person name="Rech G."/>
            <person name="Reinhardt R."/>
            <person name="Rollins J.A."/>
            <person name="Rounsley S."/>
            <person name="Schardl C.L."/>
            <person name="Schwartz D.C."/>
            <person name="Shenoy N."/>
            <person name="Shirasu K."/>
            <person name="Sikhakolli U.R."/>
            <person name="Stueber K."/>
            <person name="Sukno S.A."/>
            <person name="Sweigard J.A."/>
            <person name="Takano Y."/>
            <person name="Takahara H."/>
            <person name="Trail F."/>
            <person name="van der Does H.C."/>
            <person name="Voll L.M."/>
            <person name="Will I."/>
            <person name="Young S."/>
            <person name="Zeng Q."/>
            <person name="Zhang J."/>
            <person name="Zhou S."/>
            <person name="Dickman M.B."/>
            <person name="Schulze-Lefert P."/>
            <person name="Ver Loren van Themaat E."/>
            <person name="Ma L.-J."/>
            <person name="Vaillancourt L.J."/>
        </authorList>
    </citation>
    <scope>NUCLEOTIDE SEQUENCE [LARGE SCALE GENOMIC DNA]</scope>
    <source>
        <strain evidence="2">IMI 349063</strain>
    </source>
</reference>
<dbReference type="AlphaFoldDB" id="H1VJF9"/>
<evidence type="ECO:0000313" key="1">
    <source>
        <dbReference type="EMBL" id="CCF40362.1"/>
    </source>
</evidence>
<evidence type="ECO:0000313" key="2">
    <source>
        <dbReference type="Proteomes" id="UP000007174"/>
    </source>
</evidence>
<proteinExistence type="predicted"/>
<name>H1VJF9_COLHI</name>
<dbReference type="HOGENOM" id="CLU_2196783_0_0_1"/>